<keyword evidence="3" id="KW-1185">Reference proteome</keyword>
<feature type="region of interest" description="Disordered" evidence="1">
    <location>
        <begin position="1"/>
        <end position="36"/>
    </location>
</feature>
<sequence length="36" mass="4353">MTARWTPDEDYITEEEDFDEEGMDDLEEIPEDENED</sequence>
<evidence type="ECO:0000313" key="2">
    <source>
        <dbReference type="EMBL" id="RKR84061.1"/>
    </source>
</evidence>
<gene>
    <name evidence="2" type="ORF">BDD43_4283</name>
</gene>
<proteinExistence type="predicted"/>
<evidence type="ECO:0000313" key="3">
    <source>
        <dbReference type="Proteomes" id="UP000268007"/>
    </source>
</evidence>
<accession>A0A495J5Q9</accession>
<dbReference type="EMBL" id="RBKU01000001">
    <property type="protein sequence ID" value="RKR84061.1"/>
    <property type="molecule type" value="Genomic_DNA"/>
</dbReference>
<evidence type="ECO:0000256" key="1">
    <source>
        <dbReference type="SAM" id="MobiDB-lite"/>
    </source>
</evidence>
<organism evidence="2 3">
    <name type="scientific">Mucilaginibacter gracilis</name>
    <dbReference type="NCBI Taxonomy" id="423350"/>
    <lineage>
        <taxon>Bacteria</taxon>
        <taxon>Pseudomonadati</taxon>
        <taxon>Bacteroidota</taxon>
        <taxon>Sphingobacteriia</taxon>
        <taxon>Sphingobacteriales</taxon>
        <taxon>Sphingobacteriaceae</taxon>
        <taxon>Mucilaginibacter</taxon>
    </lineage>
</organism>
<protein>
    <submittedName>
        <fullName evidence="2">Uncharacterized protein</fullName>
    </submittedName>
</protein>
<dbReference type="AlphaFoldDB" id="A0A495J5Q9"/>
<feature type="compositionally biased region" description="Acidic residues" evidence="1">
    <location>
        <begin position="8"/>
        <end position="36"/>
    </location>
</feature>
<name>A0A495J5Q9_9SPHI</name>
<dbReference type="Proteomes" id="UP000268007">
    <property type="component" value="Unassembled WGS sequence"/>
</dbReference>
<reference evidence="2 3" key="1">
    <citation type="submission" date="2018-10" db="EMBL/GenBank/DDBJ databases">
        <title>Genomic Encyclopedia of Archaeal and Bacterial Type Strains, Phase II (KMG-II): from individual species to whole genera.</title>
        <authorList>
            <person name="Goeker M."/>
        </authorList>
    </citation>
    <scope>NUCLEOTIDE SEQUENCE [LARGE SCALE GENOMIC DNA]</scope>
    <source>
        <strain evidence="2 3">DSM 18602</strain>
    </source>
</reference>
<comment type="caution">
    <text evidence="2">The sequence shown here is derived from an EMBL/GenBank/DDBJ whole genome shotgun (WGS) entry which is preliminary data.</text>
</comment>